<organism evidence="1 2">
    <name type="scientific">Flavobacterium davisii</name>
    <dbReference type="NCBI Taxonomy" id="2906077"/>
    <lineage>
        <taxon>Bacteria</taxon>
        <taxon>Pseudomonadati</taxon>
        <taxon>Bacteroidota</taxon>
        <taxon>Flavobacteriia</taxon>
        <taxon>Flavobacteriales</taxon>
        <taxon>Flavobacteriaceae</taxon>
        <taxon>Flavobacterium</taxon>
    </lineage>
</organism>
<sequence>MFLVSHSEGGACAAGMADYLHNQGIKIGEHVLLSPDEGDEFSINPAIPSYQLLYMFFGSIYNPLGMATKAVKFRRWGDYYAVVDWVVNEHRIEGVKKKGIVHYQDSGWGGVHGFTNGYDIFDKVSDLKEVQVFDAIGEYDKKVYSGKQQTKTTNGYKFYRIDNEYIIFNCPPIIKI</sequence>
<name>A0A2D0AI76_9FLAO</name>
<evidence type="ECO:0000313" key="1">
    <source>
        <dbReference type="EMBL" id="OWP82617.1"/>
    </source>
</evidence>
<dbReference type="RefSeq" id="WP_088395132.1">
    <property type="nucleotide sequence ID" value="NZ_MTCZ01000333.1"/>
</dbReference>
<gene>
    <name evidence="1" type="ORF">BWK59_14925</name>
</gene>
<comment type="caution">
    <text evidence="1">The sequence shown here is derived from an EMBL/GenBank/DDBJ whole genome shotgun (WGS) entry which is preliminary data.</text>
</comment>
<evidence type="ECO:0000313" key="2">
    <source>
        <dbReference type="Proteomes" id="UP000197768"/>
    </source>
</evidence>
<dbReference type="Proteomes" id="UP000197768">
    <property type="component" value="Unassembled WGS sequence"/>
</dbReference>
<reference evidence="1 2" key="1">
    <citation type="journal article" date="2017" name="Infect. Genet. Evol.">
        <title>Comparative genome analysis of fish pathogen Flavobacterium columnare reveals extensive sequence diversity within the species.</title>
        <authorList>
            <person name="Kayansamruaj P."/>
            <person name="Dong H.T."/>
            <person name="Hirono I."/>
            <person name="Kondo H."/>
            <person name="Senapin S."/>
            <person name="Rodkhum C."/>
        </authorList>
    </citation>
    <scope>NUCLEOTIDE SEQUENCE [LARGE SCALE GENOMIC DNA]</scope>
    <source>
        <strain evidence="1 2">1215</strain>
    </source>
</reference>
<proteinExistence type="predicted"/>
<protein>
    <submittedName>
        <fullName evidence="1">Uncharacterized protein</fullName>
    </submittedName>
</protein>
<accession>A0A2D0AI76</accession>
<dbReference type="AlphaFoldDB" id="A0A2D0AI76"/>
<dbReference type="EMBL" id="MTCZ01000333">
    <property type="protein sequence ID" value="OWP82617.1"/>
    <property type="molecule type" value="Genomic_DNA"/>
</dbReference>